<dbReference type="EMBL" id="CAJOBC010104406">
    <property type="protein sequence ID" value="CAF4491473.1"/>
    <property type="molecule type" value="Genomic_DNA"/>
</dbReference>
<evidence type="ECO:0000313" key="3">
    <source>
        <dbReference type="EMBL" id="CAF1609300.1"/>
    </source>
</evidence>
<organism evidence="3 5">
    <name type="scientific">Didymodactylos carnosus</name>
    <dbReference type="NCBI Taxonomy" id="1234261"/>
    <lineage>
        <taxon>Eukaryota</taxon>
        <taxon>Metazoa</taxon>
        <taxon>Spiralia</taxon>
        <taxon>Gnathifera</taxon>
        <taxon>Rotifera</taxon>
        <taxon>Eurotatoria</taxon>
        <taxon>Bdelloidea</taxon>
        <taxon>Philodinida</taxon>
        <taxon>Philodinidae</taxon>
        <taxon>Didymodactylos</taxon>
    </lineage>
</organism>
<protein>
    <recommendedName>
        <fullName evidence="6">Sodefrin-like factor</fullName>
    </recommendedName>
</protein>
<dbReference type="Proteomes" id="UP000663829">
    <property type="component" value="Unassembled WGS sequence"/>
</dbReference>
<dbReference type="EMBL" id="CAJNOQ010037709">
    <property type="protein sequence ID" value="CAF1609300.1"/>
    <property type="molecule type" value="Genomic_DNA"/>
</dbReference>
<keyword evidence="5" id="KW-1185">Reference proteome</keyword>
<dbReference type="Proteomes" id="UP000681722">
    <property type="component" value="Unassembled WGS sequence"/>
</dbReference>
<keyword evidence="2" id="KW-0732">Signal</keyword>
<feature type="chain" id="PRO_5036412689" description="Sodefrin-like factor" evidence="2">
    <location>
        <begin position="22"/>
        <end position="348"/>
    </location>
</feature>
<evidence type="ECO:0000313" key="5">
    <source>
        <dbReference type="Proteomes" id="UP000663829"/>
    </source>
</evidence>
<evidence type="ECO:0000256" key="1">
    <source>
        <dbReference type="SAM" id="MobiDB-lite"/>
    </source>
</evidence>
<feature type="signal peptide" evidence="2">
    <location>
        <begin position="1"/>
        <end position="21"/>
    </location>
</feature>
<gene>
    <name evidence="3" type="ORF">GPM918_LOCUS42982</name>
    <name evidence="4" type="ORF">SRO942_LOCUS44353</name>
</gene>
<sequence>MKGHYLLLILLNIYINTTTYGLTCYECICSGATPDCSCTSPTSNNDSDAVCVIIRDNSDNSANTDEHLSLIKRNETETYIENSYFVLMKESIQYNDTSEKWIPRPDTVIFGCDWDMCNNPNLTTLLPSTIQMSLPSDWLNENILDTKKNVTYCDCHHCPNSSTCGNSTDFDISRCPNKVDCNSTCKLSQVYREPHSDPYCYKSECLPVSSLQDSPRVEITAIYYFDQSSSPTYDAFNIPEFNIFCRADNCSRPEIFTEFRDKFTYNISNLEAFMNLRPSATTSVFDSSTVTSEAPTTSTGTPGAATTSTGTPGAATTSTGTSTAGTTSTVTSAASTTSTGTSAEATTS</sequence>
<dbReference type="AlphaFoldDB" id="A0A816BFJ5"/>
<comment type="caution">
    <text evidence="3">The sequence shown here is derived from an EMBL/GenBank/DDBJ whole genome shotgun (WGS) entry which is preliminary data.</text>
</comment>
<evidence type="ECO:0008006" key="6">
    <source>
        <dbReference type="Google" id="ProtNLM"/>
    </source>
</evidence>
<feature type="region of interest" description="Disordered" evidence="1">
    <location>
        <begin position="287"/>
        <end position="348"/>
    </location>
</feature>
<evidence type="ECO:0000256" key="2">
    <source>
        <dbReference type="SAM" id="SignalP"/>
    </source>
</evidence>
<accession>A0A816BFJ5</accession>
<evidence type="ECO:0000313" key="4">
    <source>
        <dbReference type="EMBL" id="CAF4491473.1"/>
    </source>
</evidence>
<name>A0A816BFJ5_9BILA</name>
<reference evidence="3" key="1">
    <citation type="submission" date="2021-02" db="EMBL/GenBank/DDBJ databases">
        <authorList>
            <person name="Nowell W R."/>
        </authorList>
    </citation>
    <scope>NUCLEOTIDE SEQUENCE</scope>
</reference>
<proteinExistence type="predicted"/>
<feature type="non-terminal residue" evidence="3">
    <location>
        <position position="348"/>
    </location>
</feature>